<sequence>MAPYNGRMVITKSVGHLHGGVYKAHFVKMINVRNLAVLLGALLPAAFAAPAPITKRADIIPGKFIVTLKPGVDAAAAEAHLNWATDVHKRSFAKRDTAGIERKYDIKDWKAYAGEFDEATIAEIKASPDVALVEPDTVAYLWYDVEEVHEDTLEKKALTTQTGATWGLGAISHRSGSSTHSAAVPLLASTLLAEPTLTLSATALTLLVPSVAPPTVLPSAPT</sequence>
<dbReference type="EMBL" id="JAPHNI010001085">
    <property type="protein sequence ID" value="KAJ8106748.1"/>
    <property type="molecule type" value="Genomic_DNA"/>
</dbReference>
<keyword evidence="2" id="KW-1185">Reference proteome</keyword>
<gene>
    <name evidence="1" type="ORF">OPT61_g9335</name>
</gene>
<name>A0ACC2HVB2_9PLEO</name>
<dbReference type="Proteomes" id="UP001153331">
    <property type="component" value="Unassembled WGS sequence"/>
</dbReference>
<accession>A0ACC2HVB2</accession>
<proteinExistence type="predicted"/>
<reference evidence="1" key="1">
    <citation type="submission" date="2022-11" db="EMBL/GenBank/DDBJ databases">
        <title>Genome Sequence of Boeremia exigua.</title>
        <authorList>
            <person name="Buettner E."/>
        </authorList>
    </citation>
    <scope>NUCLEOTIDE SEQUENCE</scope>
    <source>
        <strain evidence="1">CU02</strain>
    </source>
</reference>
<organism evidence="1 2">
    <name type="scientific">Boeremia exigua</name>
    <dbReference type="NCBI Taxonomy" id="749465"/>
    <lineage>
        <taxon>Eukaryota</taxon>
        <taxon>Fungi</taxon>
        <taxon>Dikarya</taxon>
        <taxon>Ascomycota</taxon>
        <taxon>Pezizomycotina</taxon>
        <taxon>Dothideomycetes</taxon>
        <taxon>Pleosporomycetidae</taxon>
        <taxon>Pleosporales</taxon>
        <taxon>Pleosporineae</taxon>
        <taxon>Didymellaceae</taxon>
        <taxon>Boeremia</taxon>
    </lineage>
</organism>
<comment type="caution">
    <text evidence="1">The sequence shown here is derived from an EMBL/GenBank/DDBJ whole genome shotgun (WGS) entry which is preliminary data.</text>
</comment>
<evidence type="ECO:0000313" key="2">
    <source>
        <dbReference type="Proteomes" id="UP001153331"/>
    </source>
</evidence>
<evidence type="ECO:0000313" key="1">
    <source>
        <dbReference type="EMBL" id="KAJ8106748.1"/>
    </source>
</evidence>
<protein>
    <submittedName>
        <fullName evidence="1">Uncharacterized protein</fullName>
    </submittedName>
</protein>